<organism evidence="2 3">
    <name type="scientific">Suillus discolor</name>
    <dbReference type="NCBI Taxonomy" id="1912936"/>
    <lineage>
        <taxon>Eukaryota</taxon>
        <taxon>Fungi</taxon>
        <taxon>Dikarya</taxon>
        <taxon>Basidiomycota</taxon>
        <taxon>Agaricomycotina</taxon>
        <taxon>Agaricomycetes</taxon>
        <taxon>Agaricomycetidae</taxon>
        <taxon>Boletales</taxon>
        <taxon>Suillineae</taxon>
        <taxon>Suillaceae</taxon>
        <taxon>Suillus</taxon>
    </lineage>
</organism>
<dbReference type="AlphaFoldDB" id="A0A9P7FCB0"/>
<dbReference type="OrthoDB" id="2679038at2759"/>
<evidence type="ECO:0000259" key="1">
    <source>
        <dbReference type="Pfam" id="PF20149"/>
    </source>
</evidence>
<keyword evidence="3" id="KW-1185">Reference proteome</keyword>
<name>A0A9P7FCB0_9AGAM</name>
<dbReference type="EMBL" id="JABBWM010000016">
    <property type="protein sequence ID" value="KAG2112000.1"/>
    <property type="molecule type" value="Genomic_DNA"/>
</dbReference>
<dbReference type="GeneID" id="64703516"/>
<reference evidence="2" key="1">
    <citation type="journal article" date="2020" name="New Phytol.">
        <title>Comparative genomics reveals dynamic genome evolution in host specialist ectomycorrhizal fungi.</title>
        <authorList>
            <person name="Lofgren L.A."/>
            <person name="Nguyen N.H."/>
            <person name="Vilgalys R."/>
            <person name="Ruytinx J."/>
            <person name="Liao H.L."/>
            <person name="Branco S."/>
            <person name="Kuo A."/>
            <person name="LaButti K."/>
            <person name="Lipzen A."/>
            <person name="Andreopoulos W."/>
            <person name="Pangilinan J."/>
            <person name="Riley R."/>
            <person name="Hundley H."/>
            <person name="Na H."/>
            <person name="Barry K."/>
            <person name="Grigoriev I.V."/>
            <person name="Stajich J.E."/>
            <person name="Kennedy P.G."/>
        </authorList>
    </citation>
    <scope>NUCLEOTIDE SEQUENCE</scope>
    <source>
        <strain evidence="2">FC423</strain>
    </source>
</reference>
<protein>
    <recommendedName>
        <fullName evidence="1">DUF6532 domain-containing protein</fullName>
    </recommendedName>
</protein>
<gene>
    <name evidence="2" type="ORF">F5147DRAFT_771573</name>
</gene>
<feature type="domain" description="DUF6532" evidence="1">
    <location>
        <begin position="26"/>
        <end position="139"/>
    </location>
</feature>
<comment type="caution">
    <text evidence="2">The sequence shown here is derived from an EMBL/GenBank/DDBJ whole genome shotgun (WGS) entry which is preliminary data.</text>
</comment>
<dbReference type="InterPro" id="IPR045341">
    <property type="entry name" value="DUF6532"/>
</dbReference>
<accession>A0A9P7FCB0</accession>
<evidence type="ECO:0000313" key="3">
    <source>
        <dbReference type="Proteomes" id="UP000823399"/>
    </source>
</evidence>
<evidence type="ECO:0000313" key="2">
    <source>
        <dbReference type="EMBL" id="KAG2112000.1"/>
    </source>
</evidence>
<proteinExistence type="predicted"/>
<dbReference type="Pfam" id="PF20149">
    <property type="entry name" value="DUF6532"/>
    <property type="match status" value="1"/>
</dbReference>
<dbReference type="Proteomes" id="UP000823399">
    <property type="component" value="Unassembled WGS sequence"/>
</dbReference>
<dbReference type="RefSeq" id="XP_041295057.1">
    <property type="nucleotide sequence ID" value="XM_041441257.1"/>
</dbReference>
<sequence>MHQKIAEYMLSVSSSATPKGTSLQLEEIKKHVIAAATKLLKTGDYLWIPDSSDGKFKNSVSQALKDVCLEFFYGDSKKALKNTDDFHQTIPVNVLILVAAVMKGVISGFGETGTDKSPELPADRCRTNFNKLQASVDKFLDIPELHEELEEMLQQWAKIGMGESDWHADGSAAGSDVDINIIL</sequence>